<gene>
    <name evidence="1" type="ORF">L6452_15723</name>
</gene>
<proteinExistence type="predicted"/>
<reference evidence="2" key="1">
    <citation type="journal article" date="2022" name="Mol. Ecol. Resour.">
        <title>The genomes of chicory, endive, great burdock and yacon provide insights into Asteraceae palaeo-polyploidization history and plant inulin production.</title>
        <authorList>
            <person name="Fan W."/>
            <person name="Wang S."/>
            <person name="Wang H."/>
            <person name="Wang A."/>
            <person name="Jiang F."/>
            <person name="Liu H."/>
            <person name="Zhao H."/>
            <person name="Xu D."/>
            <person name="Zhang Y."/>
        </authorList>
    </citation>
    <scope>NUCLEOTIDE SEQUENCE [LARGE SCALE GENOMIC DNA]</scope>
    <source>
        <strain evidence="2">cv. Niubang</strain>
    </source>
</reference>
<sequence>MERRRGQQGKDTVVQSSGRWMANEAKMVVVGGMEIHDHDFYHDHVLDSDQNARVHDHDNWVVVFERKGKTDRVVKKRVVQQNLGRFREDEDNEGKRAL</sequence>
<evidence type="ECO:0000313" key="2">
    <source>
        <dbReference type="Proteomes" id="UP001055879"/>
    </source>
</evidence>
<name>A0ACB9CPI0_ARCLA</name>
<keyword evidence="2" id="KW-1185">Reference proteome</keyword>
<dbReference type="EMBL" id="CM042050">
    <property type="protein sequence ID" value="KAI3736186.1"/>
    <property type="molecule type" value="Genomic_DNA"/>
</dbReference>
<reference evidence="1 2" key="2">
    <citation type="journal article" date="2022" name="Mol. Ecol. Resour.">
        <title>The genomes of chicory, endive, great burdock and yacon provide insights into Asteraceae paleo-polyploidization history and plant inulin production.</title>
        <authorList>
            <person name="Fan W."/>
            <person name="Wang S."/>
            <person name="Wang H."/>
            <person name="Wang A."/>
            <person name="Jiang F."/>
            <person name="Liu H."/>
            <person name="Zhao H."/>
            <person name="Xu D."/>
            <person name="Zhang Y."/>
        </authorList>
    </citation>
    <scope>NUCLEOTIDE SEQUENCE [LARGE SCALE GENOMIC DNA]</scope>
    <source>
        <strain evidence="2">cv. Niubang</strain>
    </source>
</reference>
<comment type="caution">
    <text evidence="1">The sequence shown here is derived from an EMBL/GenBank/DDBJ whole genome shotgun (WGS) entry which is preliminary data.</text>
</comment>
<organism evidence="1 2">
    <name type="scientific">Arctium lappa</name>
    <name type="common">Greater burdock</name>
    <name type="synonym">Lappa major</name>
    <dbReference type="NCBI Taxonomy" id="4217"/>
    <lineage>
        <taxon>Eukaryota</taxon>
        <taxon>Viridiplantae</taxon>
        <taxon>Streptophyta</taxon>
        <taxon>Embryophyta</taxon>
        <taxon>Tracheophyta</taxon>
        <taxon>Spermatophyta</taxon>
        <taxon>Magnoliopsida</taxon>
        <taxon>eudicotyledons</taxon>
        <taxon>Gunneridae</taxon>
        <taxon>Pentapetalae</taxon>
        <taxon>asterids</taxon>
        <taxon>campanulids</taxon>
        <taxon>Asterales</taxon>
        <taxon>Asteraceae</taxon>
        <taxon>Carduoideae</taxon>
        <taxon>Cardueae</taxon>
        <taxon>Arctiinae</taxon>
        <taxon>Arctium</taxon>
    </lineage>
</organism>
<evidence type="ECO:0000313" key="1">
    <source>
        <dbReference type="EMBL" id="KAI3736186.1"/>
    </source>
</evidence>
<dbReference type="Proteomes" id="UP001055879">
    <property type="component" value="Linkage Group LG04"/>
</dbReference>
<accession>A0ACB9CPI0</accession>
<protein>
    <submittedName>
        <fullName evidence="1">Uncharacterized protein</fullName>
    </submittedName>
</protein>